<dbReference type="RefSeq" id="WP_345476518.1">
    <property type="nucleotide sequence ID" value="NZ_BAABLW010000002.1"/>
</dbReference>
<keyword evidence="1" id="KW-0732">Signal</keyword>
<protein>
    <submittedName>
        <fullName evidence="2">Extracellular solute-binding protein</fullName>
    </submittedName>
</protein>
<dbReference type="PROSITE" id="PS51257">
    <property type="entry name" value="PROKAR_LIPOPROTEIN"/>
    <property type="match status" value="1"/>
</dbReference>
<evidence type="ECO:0000256" key="1">
    <source>
        <dbReference type="SAM" id="SignalP"/>
    </source>
</evidence>
<reference evidence="3" key="1">
    <citation type="journal article" date="2019" name="Int. J. Syst. Evol. Microbiol.">
        <title>The Global Catalogue of Microorganisms (GCM) 10K type strain sequencing project: providing services to taxonomists for standard genome sequencing and annotation.</title>
        <authorList>
            <consortium name="The Broad Institute Genomics Platform"/>
            <consortium name="The Broad Institute Genome Sequencing Center for Infectious Disease"/>
            <person name="Wu L."/>
            <person name="Ma J."/>
        </authorList>
    </citation>
    <scope>NUCLEOTIDE SEQUENCE [LARGE SCALE GENOMIC DNA]</scope>
    <source>
        <strain evidence="3">JCM 19129</strain>
    </source>
</reference>
<name>A0ABP9FTW5_9MICC</name>
<keyword evidence="3" id="KW-1185">Reference proteome</keyword>
<dbReference type="PANTHER" id="PTHR43649:SF11">
    <property type="entry name" value="ABC TRANSPORTER SUBSTRATE-BINDING PROTEIN YESO-RELATED"/>
    <property type="match status" value="1"/>
</dbReference>
<comment type="caution">
    <text evidence="2">The sequence shown here is derived from an EMBL/GenBank/DDBJ whole genome shotgun (WGS) entry which is preliminary data.</text>
</comment>
<feature type="signal peptide" evidence="1">
    <location>
        <begin position="1"/>
        <end position="26"/>
    </location>
</feature>
<dbReference type="PANTHER" id="PTHR43649">
    <property type="entry name" value="ARABINOSE-BINDING PROTEIN-RELATED"/>
    <property type="match status" value="1"/>
</dbReference>
<organism evidence="2 3">
    <name type="scientific">Nesterenkonia rhizosphaerae</name>
    <dbReference type="NCBI Taxonomy" id="1348272"/>
    <lineage>
        <taxon>Bacteria</taxon>
        <taxon>Bacillati</taxon>
        <taxon>Actinomycetota</taxon>
        <taxon>Actinomycetes</taxon>
        <taxon>Micrococcales</taxon>
        <taxon>Micrococcaceae</taxon>
        <taxon>Nesterenkonia</taxon>
    </lineage>
</organism>
<evidence type="ECO:0000313" key="3">
    <source>
        <dbReference type="Proteomes" id="UP001500368"/>
    </source>
</evidence>
<dbReference type="InterPro" id="IPR050490">
    <property type="entry name" value="Bact_solute-bd_prot1"/>
</dbReference>
<evidence type="ECO:0000313" key="2">
    <source>
        <dbReference type="EMBL" id="GAA4913288.1"/>
    </source>
</evidence>
<dbReference type="Proteomes" id="UP001500368">
    <property type="component" value="Unassembled WGS sequence"/>
</dbReference>
<dbReference type="SUPFAM" id="SSF53850">
    <property type="entry name" value="Periplasmic binding protein-like II"/>
    <property type="match status" value="1"/>
</dbReference>
<dbReference type="Pfam" id="PF13416">
    <property type="entry name" value="SBP_bac_8"/>
    <property type="match status" value="1"/>
</dbReference>
<sequence length="426" mass="46878">MSTHISRTRALAAAALVAVVALTSCGSGTETQDEQEQVSLRFAFWGSDTRVQNTEEIIESFRTEHPEVDVEIEFRDWGGFWDTLNTQMAAGDAPDIFQMDAPYLREYGERGTLMDLSGVDLSQIPEEIVESGTIDGEYYGLVSGVNAVAIVANPRLFAEAGVPLPDDTSWTWDDYSQISQEIGEALEGVYGAAGPKEPQLFQAWLRQQGLAVNDDEGQLAFAEADLQQYLEWLDTLRQDEVFPPVEVMVEQESVSQDQSLEATGRAAMAFSWTNLLGALTDAAGEELVLLRLPSDTGNVEDAQQWYNTGMVSASAQTEHPEEVEAFLDFFINDERSAVINMTDRGLSANTEIRGALMEQMDEANRQAAQFITDIEDELGPPVPVPATGFGNVGAVLHRYQQEVFFGRMSTRDAAEAAYQELEDLIG</sequence>
<accession>A0ABP9FTW5</accession>
<feature type="chain" id="PRO_5045711424" evidence="1">
    <location>
        <begin position="27"/>
        <end position="426"/>
    </location>
</feature>
<gene>
    <name evidence="2" type="ORF">GCM10025790_05070</name>
</gene>
<dbReference type="InterPro" id="IPR006059">
    <property type="entry name" value="SBP"/>
</dbReference>
<dbReference type="EMBL" id="BAABLW010000002">
    <property type="protein sequence ID" value="GAA4913288.1"/>
    <property type="molecule type" value="Genomic_DNA"/>
</dbReference>
<dbReference type="Gene3D" id="3.40.190.10">
    <property type="entry name" value="Periplasmic binding protein-like II"/>
    <property type="match status" value="2"/>
</dbReference>
<proteinExistence type="predicted"/>